<evidence type="ECO:0000313" key="3">
    <source>
        <dbReference type="Proteomes" id="UP000694892"/>
    </source>
</evidence>
<dbReference type="EMBL" id="CM004468">
    <property type="protein sequence ID" value="OCT93719.1"/>
    <property type="molecule type" value="Genomic_DNA"/>
</dbReference>
<feature type="region of interest" description="Disordered" evidence="1">
    <location>
        <begin position="1"/>
        <end position="20"/>
    </location>
</feature>
<gene>
    <name evidence="2" type="ORF">XELAEV_18011395mg</name>
</gene>
<evidence type="ECO:0000256" key="1">
    <source>
        <dbReference type="SAM" id="MobiDB-lite"/>
    </source>
</evidence>
<name>A0A974DKL9_XENLA</name>
<reference evidence="3" key="1">
    <citation type="journal article" date="2016" name="Nature">
        <title>Genome evolution in the allotetraploid frog Xenopus laevis.</title>
        <authorList>
            <person name="Session A.M."/>
            <person name="Uno Y."/>
            <person name="Kwon T."/>
            <person name="Chapman J.A."/>
            <person name="Toyoda A."/>
            <person name="Takahashi S."/>
            <person name="Fukui A."/>
            <person name="Hikosaka A."/>
            <person name="Suzuki A."/>
            <person name="Kondo M."/>
            <person name="van Heeringen S.J."/>
            <person name="Quigley I."/>
            <person name="Heinz S."/>
            <person name="Ogino H."/>
            <person name="Ochi H."/>
            <person name="Hellsten U."/>
            <person name="Lyons J.B."/>
            <person name="Simakov O."/>
            <person name="Putnam N."/>
            <person name="Stites J."/>
            <person name="Kuroki Y."/>
            <person name="Tanaka T."/>
            <person name="Michiue T."/>
            <person name="Watanabe M."/>
            <person name="Bogdanovic O."/>
            <person name="Lister R."/>
            <person name="Georgiou G."/>
            <person name="Paranjpe S.S."/>
            <person name="van Kruijsbergen I."/>
            <person name="Shu S."/>
            <person name="Carlson J."/>
            <person name="Kinoshita T."/>
            <person name="Ohta Y."/>
            <person name="Mawaribuchi S."/>
            <person name="Jenkins J."/>
            <person name="Grimwood J."/>
            <person name="Schmutz J."/>
            <person name="Mitros T."/>
            <person name="Mozaffari S.V."/>
            <person name="Suzuki Y."/>
            <person name="Haramoto Y."/>
            <person name="Yamamoto T.S."/>
            <person name="Takagi C."/>
            <person name="Heald R."/>
            <person name="Miller K."/>
            <person name="Haudenschild C."/>
            <person name="Kitzman J."/>
            <person name="Nakayama T."/>
            <person name="Izutsu Y."/>
            <person name="Robert J."/>
            <person name="Fortriede J."/>
            <person name="Burns K."/>
            <person name="Lotay V."/>
            <person name="Karimi K."/>
            <person name="Yasuoka Y."/>
            <person name="Dichmann D.S."/>
            <person name="Flajnik M.F."/>
            <person name="Houston D.W."/>
            <person name="Shendure J."/>
            <person name="DuPasquier L."/>
            <person name="Vize P.D."/>
            <person name="Zorn A.M."/>
            <person name="Ito M."/>
            <person name="Marcotte E.M."/>
            <person name="Wallingford J.B."/>
            <person name="Ito Y."/>
            <person name="Asashima M."/>
            <person name="Ueno N."/>
            <person name="Matsuda Y."/>
            <person name="Veenstra G.J."/>
            <person name="Fujiyama A."/>
            <person name="Harland R.M."/>
            <person name="Taira M."/>
            <person name="Rokhsar D.S."/>
        </authorList>
    </citation>
    <scope>NUCLEOTIDE SEQUENCE [LARGE SCALE GENOMIC DNA]</scope>
    <source>
        <strain evidence="3">J</strain>
    </source>
</reference>
<protein>
    <submittedName>
        <fullName evidence="2">Uncharacterized protein</fullName>
    </submittedName>
</protein>
<dbReference type="AlphaFoldDB" id="A0A974DKL9"/>
<proteinExistence type="predicted"/>
<sequence length="88" mass="9980">MDPRLLKSSNRHRSAHTQNKLDTYIYNKSTDSFTPVMQANTIRVTYFQRHSLHFSIAALSSSVSTIAPFDMASLPPPLNQGSHCRLFQ</sequence>
<dbReference type="Proteomes" id="UP000694892">
    <property type="component" value="Chromosome 2L"/>
</dbReference>
<evidence type="ECO:0000313" key="2">
    <source>
        <dbReference type="EMBL" id="OCT93719.1"/>
    </source>
</evidence>
<accession>A0A974DKL9</accession>
<organism evidence="2 3">
    <name type="scientific">Xenopus laevis</name>
    <name type="common">African clawed frog</name>
    <dbReference type="NCBI Taxonomy" id="8355"/>
    <lineage>
        <taxon>Eukaryota</taxon>
        <taxon>Metazoa</taxon>
        <taxon>Chordata</taxon>
        <taxon>Craniata</taxon>
        <taxon>Vertebrata</taxon>
        <taxon>Euteleostomi</taxon>
        <taxon>Amphibia</taxon>
        <taxon>Batrachia</taxon>
        <taxon>Anura</taxon>
        <taxon>Pipoidea</taxon>
        <taxon>Pipidae</taxon>
        <taxon>Xenopodinae</taxon>
        <taxon>Xenopus</taxon>
        <taxon>Xenopus</taxon>
    </lineage>
</organism>